<keyword evidence="1" id="KW-0812">Transmembrane</keyword>
<feature type="transmembrane region" description="Helical" evidence="1">
    <location>
        <begin position="109"/>
        <end position="129"/>
    </location>
</feature>
<evidence type="ECO:0000313" key="3">
    <source>
        <dbReference type="Proteomes" id="UP000718821"/>
    </source>
</evidence>
<dbReference type="Pfam" id="PF11070">
    <property type="entry name" value="DUF2871"/>
    <property type="match status" value="1"/>
</dbReference>
<feature type="transmembrane region" description="Helical" evidence="1">
    <location>
        <begin position="40"/>
        <end position="59"/>
    </location>
</feature>
<evidence type="ECO:0000313" key="2">
    <source>
        <dbReference type="EMBL" id="MBM6699852.1"/>
    </source>
</evidence>
<organism evidence="2 3">
    <name type="scientific">Bifidobacterium pullorum subsp. saeculare</name>
    <dbReference type="NCBI Taxonomy" id="78257"/>
    <lineage>
        <taxon>Bacteria</taxon>
        <taxon>Bacillati</taxon>
        <taxon>Actinomycetota</taxon>
        <taxon>Actinomycetes</taxon>
        <taxon>Bifidobacteriales</taxon>
        <taxon>Bifidobacteriaceae</taxon>
        <taxon>Bifidobacterium</taxon>
    </lineage>
</organism>
<comment type="caution">
    <text evidence="2">The sequence shown here is derived from an EMBL/GenBank/DDBJ whole genome shotgun (WGS) entry which is preliminary data.</text>
</comment>
<keyword evidence="3" id="KW-1185">Reference proteome</keyword>
<keyword evidence="1" id="KW-0472">Membrane</keyword>
<gene>
    <name evidence="2" type="ORF">H7U32_05905</name>
</gene>
<reference evidence="2" key="1">
    <citation type="submission" date="2020-08" db="EMBL/GenBank/DDBJ databases">
        <authorList>
            <person name="Cejkova D."/>
            <person name="Kubasova T."/>
            <person name="Jahodarova E."/>
            <person name="Rychlik I."/>
        </authorList>
    </citation>
    <scope>NUCLEOTIDE SEQUENCE</scope>
    <source>
        <strain evidence="2">An836</strain>
    </source>
</reference>
<proteinExistence type="predicted"/>
<name>A0A938X068_9BIFI</name>
<dbReference type="Proteomes" id="UP000718821">
    <property type="component" value="Unassembled WGS sequence"/>
</dbReference>
<dbReference type="AlphaFoldDB" id="A0A938X068"/>
<accession>A0A938X068</accession>
<dbReference type="InterPro" id="IPR021299">
    <property type="entry name" value="DUF2871"/>
</dbReference>
<feature type="transmembrane region" description="Helical" evidence="1">
    <location>
        <begin position="79"/>
        <end position="97"/>
    </location>
</feature>
<dbReference type="EMBL" id="JACLYU010000010">
    <property type="protein sequence ID" value="MBM6699852.1"/>
    <property type="molecule type" value="Genomic_DNA"/>
</dbReference>
<keyword evidence="1" id="KW-1133">Transmembrane helix</keyword>
<reference evidence="2" key="2">
    <citation type="journal article" date="2021" name="Sci. Rep.">
        <title>The distribution of antibiotic resistance genes in chicken gut microbiota commensals.</title>
        <authorList>
            <person name="Juricova H."/>
            <person name="Matiasovicova J."/>
            <person name="Kubasova T."/>
            <person name="Cejkova D."/>
            <person name="Rychlik I."/>
        </authorList>
    </citation>
    <scope>NUCLEOTIDE SEQUENCE</scope>
    <source>
        <strain evidence="2">An836</strain>
    </source>
</reference>
<sequence>MTKRYMNAALLYAILAMTGGVFYREFTKALGYTGTTTLAFVHVHWFMLGMAFFLILLLVEKTYRFSDAWTAKALVGYHIGLNLTVVMLVVRGVLQALGTPLASGADAAISGIAGLGHLVLGVSLVLVLVRIRRAVIADRRAQS</sequence>
<protein>
    <submittedName>
        <fullName evidence="2">DUF2871 domain-containing protein</fullName>
    </submittedName>
</protein>
<evidence type="ECO:0000256" key="1">
    <source>
        <dbReference type="SAM" id="Phobius"/>
    </source>
</evidence>